<dbReference type="GO" id="GO:0005507">
    <property type="term" value="F:copper ion binding"/>
    <property type="evidence" value="ECO:0007669"/>
    <property type="project" value="InterPro"/>
</dbReference>
<feature type="domain" description="Plastocyanin-like" evidence="13">
    <location>
        <begin position="220"/>
        <end position="365"/>
    </location>
</feature>
<dbReference type="PROSITE" id="PS00080">
    <property type="entry name" value="MULTICOPPER_OXIDASE2"/>
    <property type="match status" value="1"/>
</dbReference>
<comment type="cofactor">
    <cofactor evidence="2">
        <name>Cu cation</name>
        <dbReference type="ChEBI" id="CHEBI:23378"/>
    </cofactor>
</comment>
<evidence type="ECO:0000256" key="10">
    <source>
        <dbReference type="ARBA" id="ARBA00023185"/>
    </source>
</evidence>
<evidence type="ECO:0000313" key="17">
    <source>
        <dbReference type="Proteomes" id="UP000308549"/>
    </source>
</evidence>
<evidence type="ECO:0000256" key="7">
    <source>
        <dbReference type="ARBA" id="ARBA00023002"/>
    </source>
</evidence>
<dbReference type="FunFam" id="2.60.40.420:FF:000038">
    <property type="entry name" value="Extracellular dihydrogeodin oxidase/laccase"/>
    <property type="match status" value="1"/>
</dbReference>
<dbReference type="InterPro" id="IPR011707">
    <property type="entry name" value="Cu-oxidase-like_N"/>
</dbReference>
<keyword evidence="8" id="KW-0186">Copper</keyword>
<dbReference type="CDD" id="cd13901">
    <property type="entry name" value="CuRO_3_MaLCC_like"/>
    <property type="match status" value="1"/>
</dbReference>
<dbReference type="PANTHER" id="PTHR11709:SF87">
    <property type="entry name" value="LACCASE"/>
    <property type="match status" value="1"/>
</dbReference>
<evidence type="ECO:0000256" key="11">
    <source>
        <dbReference type="SAM" id="MobiDB-lite"/>
    </source>
</evidence>
<keyword evidence="10" id="KW-0439">Lignin degradation</keyword>
<evidence type="ECO:0000256" key="5">
    <source>
        <dbReference type="ARBA" id="ARBA00022723"/>
    </source>
</evidence>
<evidence type="ECO:0000256" key="3">
    <source>
        <dbReference type="ARBA" id="ARBA00010609"/>
    </source>
</evidence>
<dbReference type="Proteomes" id="UP000308549">
    <property type="component" value="Unassembled WGS sequence"/>
</dbReference>
<dbReference type="Pfam" id="PF00394">
    <property type="entry name" value="Cu-oxidase"/>
    <property type="match status" value="1"/>
</dbReference>
<dbReference type="GO" id="GO:0052716">
    <property type="term" value="F:hydroquinone:oxygen oxidoreductase activity"/>
    <property type="evidence" value="ECO:0007669"/>
    <property type="project" value="UniProtKB-EC"/>
</dbReference>
<dbReference type="InterPro" id="IPR008972">
    <property type="entry name" value="Cupredoxin"/>
</dbReference>
<gene>
    <name evidence="16" type="ORF">B0A50_03929</name>
</gene>
<comment type="similarity">
    <text evidence="3">Belongs to the multicopper oxidase family.</text>
</comment>
<dbReference type="PANTHER" id="PTHR11709">
    <property type="entry name" value="MULTI-COPPER OXIDASE"/>
    <property type="match status" value="1"/>
</dbReference>
<name>A0A4U0U1X6_9PEZI</name>
<dbReference type="InterPro" id="IPR045087">
    <property type="entry name" value="Cu-oxidase_fam"/>
</dbReference>
<dbReference type="InterPro" id="IPR001117">
    <property type="entry name" value="Cu-oxidase_2nd"/>
</dbReference>
<evidence type="ECO:0000256" key="1">
    <source>
        <dbReference type="ARBA" id="ARBA00000349"/>
    </source>
</evidence>
<dbReference type="FunFam" id="2.60.40.420:FF:000021">
    <property type="entry name" value="Extracellular dihydrogeodin oxidase/laccase"/>
    <property type="match status" value="1"/>
</dbReference>
<dbReference type="EMBL" id="NAJL01000018">
    <property type="protein sequence ID" value="TKA28462.1"/>
    <property type="molecule type" value="Genomic_DNA"/>
</dbReference>
<evidence type="ECO:0000256" key="4">
    <source>
        <dbReference type="ARBA" id="ARBA00012297"/>
    </source>
</evidence>
<dbReference type="Pfam" id="PF07732">
    <property type="entry name" value="Cu-oxidase_3"/>
    <property type="match status" value="1"/>
</dbReference>
<dbReference type="Pfam" id="PF07731">
    <property type="entry name" value="Cu-oxidase_2"/>
    <property type="match status" value="1"/>
</dbReference>
<evidence type="ECO:0000256" key="6">
    <source>
        <dbReference type="ARBA" id="ARBA00022737"/>
    </source>
</evidence>
<keyword evidence="12" id="KW-0732">Signal</keyword>
<comment type="caution">
    <text evidence="16">The sequence shown here is derived from an EMBL/GenBank/DDBJ whole genome shotgun (WGS) entry which is preliminary data.</text>
</comment>
<evidence type="ECO:0000256" key="8">
    <source>
        <dbReference type="ARBA" id="ARBA00023008"/>
    </source>
</evidence>
<feature type="signal peptide" evidence="12">
    <location>
        <begin position="1"/>
        <end position="20"/>
    </location>
</feature>
<proteinExistence type="inferred from homology"/>
<organism evidence="16 17">
    <name type="scientific">Salinomyces thailandicus</name>
    <dbReference type="NCBI Taxonomy" id="706561"/>
    <lineage>
        <taxon>Eukaryota</taxon>
        <taxon>Fungi</taxon>
        <taxon>Dikarya</taxon>
        <taxon>Ascomycota</taxon>
        <taxon>Pezizomycotina</taxon>
        <taxon>Dothideomycetes</taxon>
        <taxon>Dothideomycetidae</taxon>
        <taxon>Mycosphaerellales</taxon>
        <taxon>Teratosphaeriaceae</taxon>
        <taxon>Salinomyces</taxon>
    </lineage>
</organism>
<keyword evidence="6" id="KW-0677">Repeat</keyword>
<comment type="catalytic activity">
    <reaction evidence="1">
        <text>4 hydroquinone + O2 = 4 benzosemiquinone + 2 H2O</text>
        <dbReference type="Rhea" id="RHEA:11276"/>
        <dbReference type="ChEBI" id="CHEBI:15377"/>
        <dbReference type="ChEBI" id="CHEBI:15379"/>
        <dbReference type="ChEBI" id="CHEBI:17594"/>
        <dbReference type="ChEBI" id="CHEBI:17977"/>
        <dbReference type="EC" id="1.10.3.2"/>
    </reaction>
</comment>
<sequence length="601" mass="65557">MEIAIFLILLCMGSSFVVEALPEHLEKRATTSTSDANSTSSGTSSASTSTRTADSSCTNTADTRSCWSDGFSVAADFDTKWPVTGNTRYYDFTFTNGTTNPDGGSDRMIFLINGQFPGPTVYADWGDTIQVTVHNELESNGTGIHWHGIRQLNTNTQDGVPGITECPLAPGDSKVYTFMATQYGTSWYHSHWSSQYGDGIVGPIVINGPATENYDVDLGPMTITDWYYTPAAALAYRSARLGAGPAEADNGLINGTMTSSDGGSYYTSTITSGKKYRIRIVNISVDNHFMVSLDQHTFSVIASDFVPIVPYSADWIFVGIGQRYDVVITANQTSGNYWFRAEVPDTACGSNANNGNIKSIFHYSDADDDDPTSSATSYTGRCTDETGLTPYWDSFVPDGLTGSELNVSIQTGVDTSGNALVQWGVNFSALSVTWDYPILQQVVDANTTYPASANLIELTEASSWYYWIIQEVAGTATVNVPHPMHLHGHDFFVLGAGTGNFSDDTLSELNYDNPPRRDVAMLNAGGWLVLAFETDNPGAWIMHCHIAWHADEGLAVQFLETKDKILADDTPSTDWEETCTNWKAYYPEDSTYIRYQGDSGI</sequence>
<evidence type="ECO:0000259" key="14">
    <source>
        <dbReference type="Pfam" id="PF07731"/>
    </source>
</evidence>
<evidence type="ECO:0000256" key="9">
    <source>
        <dbReference type="ARBA" id="ARBA00023180"/>
    </source>
</evidence>
<dbReference type="InterPro" id="IPR011706">
    <property type="entry name" value="Cu-oxidase_C"/>
</dbReference>
<dbReference type="InterPro" id="IPR002355">
    <property type="entry name" value="Cu_oxidase_Cu_BS"/>
</dbReference>
<dbReference type="InterPro" id="IPR033138">
    <property type="entry name" value="Cu_oxidase_CS"/>
</dbReference>
<accession>A0A4U0U1X6</accession>
<evidence type="ECO:0000256" key="12">
    <source>
        <dbReference type="SAM" id="SignalP"/>
    </source>
</evidence>
<keyword evidence="7" id="KW-0560">Oxidoreductase</keyword>
<feature type="domain" description="Plastocyanin-like" evidence="14">
    <location>
        <begin position="445"/>
        <end position="563"/>
    </location>
</feature>
<dbReference type="EC" id="1.10.3.2" evidence="4"/>
<reference evidence="16 17" key="1">
    <citation type="submission" date="2017-03" db="EMBL/GenBank/DDBJ databases">
        <title>Genomes of endolithic fungi from Antarctica.</title>
        <authorList>
            <person name="Coleine C."/>
            <person name="Masonjones S."/>
            <person name="Stajich J.E."/>
        </authorList>
    </citation>
    <scope>NUCLEOTIDE SEQUENCE [LARGE SCALE GENOMIC DNA]</scope>
    <source>
        <strain evidence="16 17">CCFEE 6315</strain>
    </source>
</reference>
<feature type="compositionally biased region" description="Low complexity" evidence="11">
    <location>
        <begin position="30"/>
        <end position="58"/>
    </location>
</feature>
<dbReference type="CDD" id="cd13880">
    <property type="entry name" value="CuRO_2_MaLCC_like"/>
    <property type="match status" value="1"/>
</dbReference>
<evidence type="ECO:0000259" key="15">
    <source>
        <dbReference type="Pfam" id="PF07732"/>
    </source>
</evidence>
<feature type="region of interest" description="Disordered" evidence="11">
    <location>
        <begin position="29"/>
        <end position="61"/>
    </location>
</feature>
<evidence type="ECO:0000256" key="2">
    <source>
        <dbReference type="ARBA" id="ARBA00001935"/>
    </source>
</evidence>
<dbReference type="SUPFAM" id="SSF49503">
    <property type="entry name" value="Cupredoxins"/>
    <property type="match status" value="3"/>
</dbReference>
<dbReference type="Gene3D" id="2.60.40.420">
    <property type="entry name" value="Cupredoxins - blue copper proteins"/>
    <property type="match status" value="3"/>
</dbReference>
<protein>
    <recommendedName>
        <fullName evidence="4">laccase</fullName>
        <ecNumber evidence="4">1.10.3.2</ecNumber>
    </recommendedName>
</protein>
<feature type="chain" id="PRO_5020434696" description="laccase" evidence="12">
    <location>
        <begin position="21"/>
        <end position="601"/>
    </location>
</feature>
<keyword evidence="17" id="KW-1185">Reference proteome</keyword>
<evidence type="ECO:0000259" key="13">
    <source>
        <dbReference type="Pfam" id="PF00394"/>
    </source>
</evidence>
<evidence type="ECO:0000313" key="16">
    <source>
        <dbReference type="EMBL" id="TKA28462.1"/>
    </source>
</evidence>
<feature type="domain" description="Plastocyanin-like" evidence="15">
    <location>
        <begin position="95"/>
        <end position="209"/>
    </location>
</feature>
<dbReference type="AlphaFoldDB" id="A0A4U0U1X6"/>
<keyword evidence="9" id="KW-0325">Glycoprotein</keyword>
<dbReference type="CDD" id="cd13854">
    <property type="entry name" value="CuRO_1_MaLCC_like"/>
    <property type="match status" value="1"/>
</dbReference>
<dbReference type="PROSITE" id="PS00079">
    <property type="entry name" value="MULTICOPPER_OXIDASE1"/>
    <property type="match status" value="1"/>
</dbReference>
<keyword evidence="5" id="KW-0479">Metal-binding</keyword>
<dbReference type="GO" id="GO:0046274">
    <property type="term" value="P:lignin catabolic process"/>
    <property type="evidence" value="ECO:0007669"/>
    <property type="project" value="UniProtKB-KW"/>
</dbReference>
<dbReference type="OrthoDB" id="2121828at2759"/>